<organism evidence="2 3">
    <name type="scientific">Trichocoleus desertorum GB2-A4</name>
    <dbReference type="NCBI Taxonomy" id="2933944"/>
    <lineage>
        <taxon>Bacteria</taxon>
        <taxon>Bacillati</taxon>
        <taxon>Cyanobacteriota</taxon>
        <taxon>Cyanophyceae</taxon>
        <taxon>Leptolyngbyales</taxon>
        <taxon>Trichocoleusaceae</taxon>
        <taxon>Trichocoleus</taxon>
    </lineage>
</organism>
<dbReference type="Proteomes" id="UP001464891">
    <property type="component" value="Unassembled WGS sequence"/>
</dbReference>
<proteinExistence type="predicted"/>
<comment type="caution">
    <text evidence="2">The sequence shown here is derived from an EMBL/GenBank/DDBJ whole genome shotgun (WGS) entry which is preliminary data.</text>
</comment>
<gene>
    <name evidence="2" type="ORF">NC998_08760</name>
</gene>
<feature type="domain" description="FHA" evidence="1">
    <location>
        <begin position="29"/>
        <end position="88"/>
    </location>
</feature>
<dbReference type="Gene3D" id="2.60.200.20">
    <property type="match status" value="1"/>
</dbReference>
<name>A0ABV0J5Z6_9CYAN</name>
<evidence type="ECO:0000313" key="2">
    <source>
        <dbReference type="EMBL" id="MEP0817185.1"/>
    </source>
</evidence>
<protein>
    <submittedName>
        <fullName evidence="2">FHA domain-containing protein</fullName>
    </submittedName>
</protein>
<reference evidence="2 3" key="1">
    <citation type="submission" date="2022-04" db="EMBL/GenBank/DDBJ databases">
        <title>Positive selection, recombination, and allopatry shape intraspecific diversity of widespread and dominant cyanobacteria.</title>
        <authorList>
            <person name="Wei J."/>
            <person name="Shu W."/>
            <person name="Hu C."/>
        </authorList>
    </citation>
    <scope>NUCLEOTIDE SEQUENCE [LARGE SCALE GENOMIC DNA]</scope>
    <source>
        <strain evidence="2 3">GB2-A4</strain>
    </source>
</reference>
<dbReference type="SMART" id="SM00240">
    <property type="entry name" value="FHA"/>
    <property type="match status" value="1"/>
</dbReference>
<sequence>MASEPIQNHLLIIEDGKGRRKFVLGKSLYSIGRDVGCDIRLSSLFVGRHHANLIQKSHEDGSCYYRIVDGDLDGKPSVNGLLINGHKLQGHDLKNEDVVVFGPCVRVIYFILEDGTINSFDPDTWDIPEFDITLIDPKMVGVAPED</sequence>
<accession>A0ABV0J5Z6</accession>
<dbReference type="SUPFAM" id="SSF49879">
    <property type="entry name" value="SMAD/FHA domain"/>
    <property type="match status" value="1"/>
</dbReference>
<dbReference type="Pfam" id="PF00498">
    <property type="entry name" value="FHA"/>
    <property type="match status" value="1"/>
</dbReference>
<dbReference type="PROSITE" id="PS50006">
    <property type="entry name" value="FHA_DOMAIN"/>
    <property type="match status" value="1"/>
</dbReference>
<dbReference type="RefSeq" id="WP_190437938.1">
    <property type="nucleotide sequence ID" value="NZ_JAMPKM010000004.1"/>
</dbReference>
<evidence type="ECO:0000313" key="3">
    <source>
        <dbReference type="Proteomes" id="UP001464891"/>
    </source>
</evidence>
<dbReference type="InterPro" id="IPR008984">
    <property type="entry name" value="SMAD_FHA_dom_sf"/>
</dbReference>
<evidence type="ECO:0000259" key="1">
    <source>
        <dbReference type="PROSITE" id="PS50006"/>
    </source>
</evidence>
<dbReference type="EMBL" id="JAMPKM010000004">
    <property type="protein sequence ID" value="MEP0817185.1"/>
    <property type="molecule type" value="Genomic_DNA"/>
</dbReference>
<keyword evidence="3" id="KW-1185">Reference proteome</keyword>
<dbReference type="InterPro" id="IPR000253">
    <property type="entry name" value="FHA_dom"/>
</dbReference>